<keyword evidence="1" id="KW-0808">Transferase</keyword>
<dbReference type="OrthoDB" id="4119890at2"/>
<proteinExistence type="predicted"/>
<dbReference type="PATRIC" id="fig|1386089.3.peg.1466"/>
<organism evidence="4 5">
    <name type="scientific">Intrasporangium oryzae NRRL B-24470</name>
    <dbReference type="NCBI Taxonomy" id="1386089"/>
    <lineage>
        <taxon>Bacteria</taxon>
        <taxon>Bacillati</taxon>
        <taxon>Actinomycetota</taxon>
        <taxon>Actinomycetes</taxon>
        <taxon>Micrococcales</taxon>
        <taxon>Intrasporangiaceae</taxon>
        <taxon>Intrasporangium</taxon>
    </lineage>
</organism>
<sequence>MDILPIDRSDDAVVEQTWIAQQRSEVASRVSPHRLSLDEFARDLRYTFPGEHDEAAVAVVDGRVVGVARVWFPERDNTNLCWTDLHVDPDHRGQGIGSALTAWTEETAAAEKRDVVLGEVFVPIGTRDGHAARRFAEKHGYALANIEIVRRLRLPVMWERVDALERQALAALDGAYDVSVHRNGVPEELRASLCDASNRLALDAPTGEIDFEAESMTPSDYQDFLDHEATLGRTRLTAVAVERATGVVAAYSDIALPAGDPGLAFQWGTLVLPEHRGHRLGMAVKVANLRELERIAPERTAVRTMNAESNPWMVQINRDLGFEVIEEALAMKKEL</sequence>
<evidence type="ECO:0000313" key="5">
    <source>
        <dbReference type="Proteomes" id="UP000019489"/>
    </source>
</evidence>
<comment type="caution">
    <text evidence="4">The sequence shown here is derived from an EMBL/GenBank/DDBJ whole genome shotgun (WGS) entry which is preliminary data.</text>
</comment>
<dbReference type="Gene3D" id="3.40.630.30">
    <property type="match status" value="1"/>
</dbReference>
<dbReference type="InterPro" id="IPR016181">
    <property type="entry name" value="Acyl_CoA_acyltransferase"/>
</dbReference>
<dbReference type="InterPro" id="IPR000182">
    <property type="entry name" value="GNAT_dom"/>
</dbReference>
<dbReference type="PANTHER" id="PTHR43877">
    <property type="entry name" value="AMINOALKYLPHOSPHONATE N-ACETYLTRANSFERASE-RELATED-RELATED"/>
    <property type="match status" value="1"/>
</dbReference>
<protein>
    <submittedName>
        <fullName evidence="4">Lipoprotein</fullName>
    </submittedName>
</protein>
<evidence type="ECO:0000256" key="2">
    <source>
        <dbReference type="ARBA" id="ARBA00023315"/>
    </source>
</evidence>
<reference evidence="4 5" key="1">
    <citation type="submission" date="2013-08" db="EMBL/GenBank/DDBJ databases">
        <title>Intrasporangium oryzae NRRL B-24470.</title>
        <authorList>
            <person name="Liu H."/>
            <person name="Wang G."/>
        </authorList>
    </citation>
    <scope>NUCLEOTIDE SEQUENCE [LARGE SCALE GENOMIC DNA]</scope>
    <source>
        <strain evidence="4 5">NRRL B-24470</strain>
    </source>
</reference>
<dbReference type="InterPro" id="IPR050832">
    <property type="entry name" value="Bact_Acetyltransf"/>
</dbReference>
<dbReference type="eggNOG" id="COG3153">
    <property type="taxonomic scope" value="Bacteria"/>
</dbReference>
<keyword evidence="5" id="KW-1185">Reference proteome</keyword>
<keyword evidence="2" id="KW-0012">Acyltransferase</keyword>
<feature type="domain" description="N-acetyltransferase" evidence="3">
    <location>
        <begin position="1"/>
        <end position="162"/>
    </location>
</feature>
<dbReference type="EMBL" id="AWSA01000012">
    <property type="protein sequence ID" value="EWT02273.1"/>
    <property type="molecule type" value="Genomic_DNA"/>
</dbReference>
<dbReference type="AlphaFoldDB" id="W9GBS1"/>
<evidence type="ECO:0000256" key="1">
    <source>
        <dbReference type="ARBA" id="ARBA00022679"/>
    </source>
</evidence>
<dbReference type="CDD" id="cd04301">
    <property type="entry name" value="NAT_SF"/>
    <property type="match status" value="1"/>
</dbReference>
<dbReference type="Proteomes" id="UP000019489">
    <property type="component" value="Unassembled WGS sequence"/>
</dbReference>
<dbReference type="GO" id="GO:0016747">
    <property type="term" value="F:acyltransferase activity, transferring groups other than amino-acyl groups"/>
    <property type="evidence" value="ECO:0007669"/>
    <property type="project" value="InterPro"/>
</dbReference>
<name>W9GBS1_9MICO</name>
<dbReference type="STRING" id="1386089.N865_06690"/>
<keyword evidence="4" id="KW-0449">Lipoprotein</keyword>
<evidence type="ECO:0000313" key="4">
    <source>
        <dbReference type="EMBL" id="EWT02273.1"/>
    </source>
</evidence>
<dbReference type="PROSITE" id="PS51186">
    <property type="entry name" value="GNAT"/>
    <property type="match status" value="1"/>
</dbReference>
<dbReference type="RefSeq" id="WP_034803500.1">
    <property type="nucleotide sequence ID" value="NZ_AWSA01000012.1"/>
</dbReference>
<dbReference type="SUPFAM" id="SSF55729">
    <property type="entry name" value="Acyl-CoA N-acyltransferases (Nat)"/>
    <property type="match status" value="2"/>
</dbReference>
<dbReference type="Pfam" id="PF13508">
    <property type="entry name" value="Acetyltransf_7"/>
    <property type="match status" value="1"/>
</dbReference>
<evidence type="ECO:0000259" key="3">
    <source>
        <dbReference type="PROSITE" id="PS51186"/>
    </source>
</evidence>
<dbReference type="PANTHER" id="PTHR43877:SF1">
    <property type="entry name" value="ACETYLTRANSFERASE"/>
    <property type="match status" value="1"/>
</dbReference>
<accession>W9GBS1</accession>
<gene>
    <name evidence="4" type="ORF">N865_06690</name>
</gene>